<dbReference type="EMBL" id="VSRR010121809">
    <property type="protein sequence ID" value="MPD00184.1"/>
    <property type="molecule type" value="Genomic_DNA"/>
</dbReference>
<gene>
    <name evidence="2" type="ORF">E2C01_095640</name>
</gene>
<feature type="region of interest" description="Disordered" evidence="1">
    <location>
        <begin position="37"/>
        <end position="60"/>
    </location>
</feature>
<sequence>MNLVREWWKTQKIQERGHESKLSHCVHRRNIQLWNKNENKESKREQRRGYCQLPQTPVFR</sequence>
<dbReference type="Proteomes" id="UP000324222">
    <property type="component" value="Unassembled WGS sequence"/>
</dbReference>
<name>A0A5B7K0N4_PORTR</name>
<accession>A0A5B7K0N4</accession>
<evidence type="ECO:0000256" key="1">
    <source>
        <dbReference type="SAM" id="MobiDB-lite"/>
    </source>
</evidence>
<proteinExistence type="predicted"/>
<feature type="compositionally biased region" description="Basic and acidic residues" evidence="1">
    <location>
        <begin position="37"/>
        <end position="48"/>
    </location>
</feature>
<protein>
    <submittedName>
        <fullName evidence="2">Uncharacterized protein</fullName>
    </submittedName>
</protein>
<evidence type="ECO:0000313" key="2">
    <source>
        <dbReference type="EMBL" id="MPD00184.1"/>
    </source>
</evidence>
<evidence type="ECO:0000313" key="3">
    <source>
        <dbReference type="Proteomes" id="UP000324222"/>
    </source>
</evidence>
<comment type="caution">
    <text evidence="2">The sequence shown here is derived from an EMBL/GenBank/DDBJ whole genome shotgun (WGS) entry which is preliminary data.</text>
</comment>
<dbReference type="AlphaFoldDB" id="A0A5B7K0N4"/>
<keyword evidence="3" id="KW-1185">Reference proteome</keyword>
<organism evidence="2 3">
    <name type="scientific">Portunus trituberculatus</name>
    <name type="common">Swimming crab</name>
    <name type="synonym">Neptunus trituberculatus</name>
    <dbReference type="NCBI Taxonomy" id="210409"/>
    <lineage>
        <taxon>Eukaryota</taxon>
        <taxon>Metazoa</taxon>
        <taxon>Ecdysozoa</taxon>
        <taxon>Arthropoda</taxon>
        <taxon>Crustacea</taxon>
        <taxon>Multicrustacea</taxon>
        <taxon>Malacostraca</taxon>
        <taxon>Eumalacostraca</taxon>
        <taxon>Eucarida</taxon>
        <taxon>Decapoda</taxon>
        <taxon>Pleocyemata</taxon>
        <taxon>Brachyura</taxon>
        <taxon>Eubrachyura</taxon>
        <taxon>Portunoidea</taxon>
        <taxon>Portunidae</taxon>
        <taxon>Portuninae</taxon>
        <taxon>Portunus</taxon>
    </lineage>
</organism>
<reference evidence="2 3" key="1">
    <citation type="submission" date="2019-05" db="EMBL/GenBank/DDBJ databases">
        <title>Another draft genome of Portunus trituberculatus and its Hox gene families provides insights of decapod evolution.</title>
        <authorList>
            <person name="Jeong J.-H."/>
            <person name="Song I."/>
            <person name="Kim S."/>
            <person name="Choi T."/>
            <person name="Kim D."/>
            <person name="Ryu S."/>
            <person name="Kim W."/>
        </authorList>
    </citation>
    <scope>NUCLEOTIDE SEQUENCE [LARGE SCALE GENOMIC DNA]</scope>
    <source>
        <tissue evidence="2">Muscle</tissue>
    </source>
</reference>